<evidence type="ECO:0000313" key="1">
    <source>
        <dbReference type="EMBL" id="KIH77076.1"/>
    </source>
</evidence>
<protein>
    <submittedName>
        <fullName evidence="1">Uncharacterized protein</fullName>
    </submittedName>
</protein>
<reference evidence="1 2" key="1">
    <citation type="submission" date="2014-12" db="EMBL/GenBank/DDBJ databases">
        <title>Genomes of Geoalkalibacter ferrihydriticus and Geoalkalibacter subterraneus, two haloalkaliphilic metal-reducing members of the Geobacteraceae.</title>
        <authorList>
            <person name="Badalamenti J.P."/>
            <person name="Torres C.I."/>
            <person name="Krajmalnik-Brown R."/>
            <person name="Bond D.R."/>
        </authorList>
    </citation>
    <scope>NUCLEOTIDE SEQUENCE [LARGE SCALE GENOMIC DNA]</scope>
    <source>
        <strain evidence="1 2">DSM 17813</strain>
    </source>
</reference>
<comment type="caution">
    <text evidence="1">The sequence shown here is derived from an EMBL/GenBank/DDBJ whole genome shotgun (WGS) entry which is preliminary data.</text>
</comment>
<dbReference type="EMBL" id="JWJD01000002">
    <property type="protein sequence ID" value="KIH77076.1"/>
    <property type="molecule type" value="Genomic_DNA"/>
</dbReference>
<organism evidence="1 2">
    <name type="scientific">Geoalkalibacter ferrihydriticus DSM 17813</name>
    <dbReference type="NCBI Taxonomy" id="1121915"/>
    <lineage>
        <taxon>Bacteria</taxon>
        <taxon>Pseudomonadati</taxon>
        <taxon>Thermodesulfobacteriota</taxon>
        <taxon>Desulfuromonadia</taxon>
        <taxon>Desulfuromonadales</taxon>
        <taxon>Geoalkalibacteraceae</taxon>
        <taxon>Geoalkalibacter</taxon>
    </lineage>
</organism>
<evidence type="ECO:0000313" key="2">
    <source>
        <dbReference type="Proteomes" id="UP000035068"/>
    </source>
</evidence>
<accession>A0A0C2HJ46</accession>
<keyword evidence="2" id="KW-1185">Reference proteome</keyword>
<name>A0A0C2HJ46_9BACT</name>
<dbReference type="Proteomes" id="UP000035068">
    <property type="component" value="Unassembled WGS sequence"/>
</dbReference>
<proteinExistence type="predicted"/>
<gene>
    <name evidence="1" type="ORF">GFER_08580</name>
</gene>
<dbReference type="RefSeq" id="WP_040098363.1">
    <property type="nucleotide sequence ID" value="NZ_JWJD01000002.1"/>
</dbReference>
<sequence length="1419" mass="148969">MPTKTERILSYLPQTFRALPRPSVLYSLVDAFGSELLKGENSLAAVMLAHWVDHADRGAELIDDLARIGALYGLAPRPDESVEEFREHLKRYIRTFIEGTVTVQGALRITAEALALHIVDDYAHMDCWWHRDTDALVTRESQGADAARLVLGITETLVEGSDATAAEFTGNLDLSAGVDLRQADNLHLVVDGAAPVTIALTTGAVDASAVSLDEISSAINNALGQTVAGHDGRRVRLVSPTQGPASRLDILDGPHDAASTLLALPPRHYTGHDAAPAQLRAQKEHGGGIDLSQERFLRLFIDGAHLTEIDCAGAIPADTSLDEVCDAINNALGFTLADHDGARLSLTSPTVGLGSRIEFFKAAAQDAVERLFGSVAPLILGSDAAPARLVGAVDLSPGIDLGTAANLALRVNGGAALTINCAGVDPARTLLPEIVAAINTALGLELASHNGRRLILSSPAGGASASIELAFADEGDASELLLGLKPRFYQGSAARQAQVIGQPDLSGGADLAALHQLHLAVDGAPPIMINLRAAAADRRQVSLGEMITAINDTLASPVAGHDGRHLLLTSPTSGASSRLAVQALEMHQVRRFLTRTPILDEAAPAVFGVIAAEARGTPATGARLTGSVDLSRGADLRDGRFLRLALDDGAPMEIDCAGPRPRAATLVEITKAINGTLGAEIAAHDGRYLSLASASSGAGSRVRILPSQGLDARELLLGLPEGTVRGKAATGVTFTGTVDLSEGVDLPAHAAVKIGIDGETPVDIALTGEDPVHKNLNQLMLTINLALGQNIARHDGRYLNLYSPSIGTLSRVEFAAPSGSDAGLQIFGIAPPRSYQGEDARPAQLLGIKDLTGGVDLGVRRFLRLGIDDQPPHDLDCASGTADPAAATLDEIIAAINIQAGAEVATHDGSRLMLSSPTSGAAGRLGLAAAEAGDAALKLLGPGISDARGSVPAPAVLAGEVDLLAGVDLSRRSLLRLAVDGGRAADVEVAGAAPGRTFGDEIVAAINRVFPGLAALTDDDRLQLTSPLSGEDSRLSLIPLRHLEVIEYPPAPREVSAVMRYGEALDLNNDGAADVYAEAEFRTEQGVVGPSVADVAAGWRIALLIALNPGERARVWRDAANEIRAERIAVDGACHPMAADKIHLEGEHSGILRLARGRNRWLFVNCLGHRFNSAHFDSGRFTGGLCRTRGIFNLSRFFRLADGPLAPVFAWPPGADPEPPTHISLHWVEHQPGAFTVNLPADLPPRFGGRFNEARFALPDASPEFYPFSVTEPDSDPDYLPTRLNTSSKLVKAQIVPNVPLGWQPVAMPFRKARSLSLGSNGQAARIYLTEEGFQGFLEIEAKIPGAAGNRIRIAARKSGAALFDVSLEFEGGRFENARGIVLGAPLPALTSDLLKPSTIGLLQAKAAGIEVKITRDRT</sequence>